<feature type="domain" description="Bacterial surface antigen (D15)" evidence="6">
    <location>
        <begin position="601"/>
        <end position="847"/>
    </location>
</feature>
<dbReference type="InterPro" id="IPR010827">
    <property type="entry name" value="BamA/TamA_POTRA"/>
</dbReference>
<dbReference type="InterPro" id="IPR039910">
    <property type="entry name" value="D15-like"/>
</dbReference>
<keyword evidence="3" id="KW-0732">Signal</keyword>
<keyword evidence="9" id="KW-1185">Reference proteome</keyword>
<protein>
    <submittedName>
        <fullName evidence="8">Outer membrane protein insertion porin family</fullName>
    </submittedName>
</protein>
<dbReference type="RefSeq" id="WP_096999958.1">
    <property type="nucleotide sequence ID" value="NZ_OBEI01000002.1"/>
</dbReference>
<evidence type="ECO:0000256" key="1">
    <source>
        <dbReference type="ARBA" id="ARBA00004370"/>
    </source>
</evidence>
<dbReference type="GO" id="GO:0019867">
    <property type="term" value="C:outer membrane"/>
    <property type="evidence" value="ECO:0007669"/>
    <property type="project" value="InterPro"/>
</dbReference>
<proteinExistence type="predicted"/>
<dbReference type="Pfam" id="PF01103">
    <property type="entry name" value="Omp85"/>
    <property type="match status" value="1"/>
</dbReference>
<evidence type="ECO:0000313" key="9">
    <source>
        <dbReference type="Proteomes" id="UP000219036"/>
    </source>
</evidence>
<keyword evidence="2" id="KW-0812">Transmembrane</keyword>
<gene>
    <name evidence="8" type="ORF">SAMN06265182_0781</name>
</gene>
<evidence type="ECO:0000256" key="4">
    <source>
        <dbReference type="ARBA" id="ARBA00023136"/>
    </source>
</evidence>
<keyword evidence="5" id="KW-0998">Cell outer membrane</keyword>
<dbReference type="PANTHER" id="PTHR12815">
    <property type="entry name" value="SORTING AND ASSEMBLY MACHINERY SAMM50 PROTEIN FAMILY MEMBER"/>
    <property type="match status" value="1"/>
</dbReference>
<evidence type="ECO:0000259" key="7">
    <source>
        <dbReference type="Pfam" id="PF07244"/>
    </source>
</evidence>
<name>A0A285NGH5_9AQUI</name>
<evidence type="ECO:0000256" key="2">
    <source>
        <dbReference type="ARBA" id="ARBA00022692"/>
    </source>
</evidence>
<evidence type="ECO:0000259" key="6">
    <source>
        <dbReference type="Pfam" id="PF01103"/>
    </source>
</evidence>
<evidence type="ECO:0000256" key="5">
    <source>
        <dbReference type="ARBA" id="ARBA00023237"/>
    </source>
</evidence>
<accession>A0A285NGH5</accession>
<sequence>MVIVFLVFIFLWCFSYGAEKNLEIESNYPLPQNNIQKIFKKTGDIELIIDFLKKTGDFEKVLYKNGKLYLYRKLRLKKVHITGNKSFWRREILAVTGLIEGYPVDTKVLHNIYTRLKKFYMDNGFPFVDMVLDTKIDISGNAYVTLKIKEGKEGKIGDLLIYGSKEIDKNLKKKIVKASKLEKGETFKLTEVTNSIDRIQQFLYDLDYFDSFVNLISLKPEEDRVNILIYIDFGMKYKIHFDGNRHFSEERLKNFLTFRENGFNYYQLISSTQNIENFYRNEGFLDVKVIPSFLEDYKKMETDIYLNIYEGKRYTVRDVNIKTDYPPVRTLLKRLKNQVYREGFIKNKLQELSDRFYMQGYLNTHYSVERKINRENKTVDLLINFHRGKKFILNSLNIQGVKLDLELDLPKEYRPEELIQVLSAVKKKIKNDGYLDGDAYLEVDFHEKNGFMYADAKIKTKKGKRYINGITFIYGTWHLVPEVIENNLSKEPYYTKEDFDNELDFLYYTSVFDSVNPYLLIDKKNKTVNKEYVLHEDKRGSFQGIIGYSSEQKLKLSAAISLKNLLKYGFEFSGYAERTDLGLFYRLTAGNRMLPKRTGAFLSLLKSYQYHRIYDIENQGLDIKLSRKPNRWIKHTVELSYVNNTLKNQSVYPDTDFNTLKLRFSIIDNHRKPDINPYKGYYLSGLIEKDFKDIDFIKVYGSGRYYKKFLFFVFTQKISLGYILKKTKKLPPSERFFLGGISSLRGFGYEEVSGEKKEGGNSLFLLNSEIRYPLFPSFNLYGFSFVDLGNVYYNFSTLKKLKMRKTAGTGIYLPTPVGSFLFDVAFKLDKKKEESLYRLEFSINTLF</sequence>
<dbReference type="Proteomes" id="UP000219036">
    <property type="component" value="Unassembled WGS sequence"/>
</dbReference>
<dbReference type="AlphaFoldDB" id="A0A285NGH5"/>
<dbReference type="OrthoDB" id="9803054at2"/>
<dbReference type="InterPro" id="IPR000184">
    <property type="entry name" value="Bac_surfAg_D15"/>
</dbReference>
<comment type="subcellular location">
    <subcellularLocation>
        <location evidence="1">Membrane</location>
    </subcellularLocation>
</comment>
<feature type="domain" description="POTRA" evidence="7">
    <location>
        <begin position="155"/>
        <end position="232"/>
    </location>
</feature>
<feature type="domain" description="POTRA" evidence="7">
    <location>
        <begin position="75"/>
        <end position="151"/>
    </location>
</feature>
<dbReference type="Gene3D" id="3.10.20.310">
    <property type="entry name" value="membrane protein fhac"/>
    <property type="match status" value="4"/>
</dbReference>
<feature type="domain" description="POTRA" evidence="7">
    <location>
        <begin position="238"/>
        <end position="311"/>
    </location>
</feature>
<dbReference type="PANTHER" id="PTHR12815:SF47">
    <property type="entry name" value="TRANSLOCATION AND ASSEMBLY MODULE SUBUNIT TAMA"/>
    <property type="match status" value="1"/>
</dbReference>
<evidence type="ECO:0000313" key="8">
    <source>
        <dbReference type="EMBL" id="SNZ06741.1"/>
    </source>
</evidence>
<evidence type="ECO:0000256" key="3">
    <source>
        <dbReference type="ARBA" id="ARBA00022729"/>
    </source>
</evidence>
<organism evidence="8 9">
    <name type="scientific">Persephonella hydrogeniphila</name>
    <dbReference type="NCBI Taxonomy" id="198703"/>
    <lineage>
        <taxon>Bacteria</taxon>
        <taxon>Pseudomonadati</taxon>
        <taxon>Aquificota</taxon>
        <taxon>Aquificia</taxon>
        <taxon>Aquificales</taxon>
        <taxon>Hydrogenothermaceae</taxon>
        <taxon>Persephonella</taxon>
    </lineage>
</organism>
<keyword evidence="4" id="KW-0472">Membrane</keyword>
<reference evidence="9" key="1">
    <citation type="submission" date="2017-09" db="EMBL/GenBank/DDBJ databases">
        <authorList>
            <person name="Varghese N."/>
            <person name="Submissions S."/>
        </authorList>
    </citation>
    <scope>NUCLEOTIDE SEQUENCE [LARGE SCALE GENOMIC DNA]</scope>
    <source>
        <strain evidence="9">DSM 15103</strain>
    </source>
</reference>
<dbReference type="Gene3D" id="2.40.160.50">
    <property type="entry name" value="membrane protein fhac: a member of the omp85/tpsb transporter family"/>
    <property type="match status" value="1"/>
</dbReference>
<dbReference type="Pfam" id="PF07244">
    <property type="entry name" value="POTRA"/>
    <property type="match status" value="3"/>
</dbReference>
<dbReference type="EMBL" id="OBEI01000002">
    <property type="protein sequence ID" value="SNZ06741.1"/>
    <property type="molecule type" value="Genomic_DNA"/>
</dbReference>